<dbReference type="RefSeq" id="XP_022646819.1">
    <property type="nucleotide sequence ID" value="XM_022791084.1"/>
</dbReference>
<keyword evidence="9" id="KW-0732">Signal</keyword>
<evidence type="ECO:0000256" key="10">
    <source>
        <dbReference type="ARBA" id="ARBA00022737"/>
    </source>
</evidence>
<comment type="catalytic activity">
    <reaction evidence="19">
        <text>Ca(2+)(in) + 3 Na(+)(out) = Ca(2+)(out) + 3 Na(+)(in)</text>
        <dbReference type="Rhea" id="RHEA:69955"/>
        <dbReference type="ChEBI" id="CHEBI:29101"/>
        <dbReference type="ChEBI" id="CHEBI:29108"/>
    </reaction>
</comment>
<evidence type="ECO:0000256" key="20">
    <source>
        <dbReference type="SAM" id="MobiDB-lite"/>
    </source>
</evidence>
<dbReference type="GO" id="GO:0005516">
    <property type="term" value="F:calmodulin binding"/>
    <property type="evidence" value="ECO:0007669"/>
    <property type="project" value="UniProtKB-KW"/>
</dbReference>
<dbReference type="GO" id="GO:0042383">
    <property type="term" value="C:sarcolemma"/>
    <property type="evidence" value="ECO:0007669"/>
    <property type="project" value="TreeGrafter"/>
</dbReference>
<keyword evidence="17" id="KW-0325">Glycoprotein</keyword>
<evidence type="ECO:0000256" key="3">
    <source>
        <dbReference type="ARBA" id="ARBA00022448"/>
    </source>
</evidence>
<keyword evidence="11" id="KW-0106">Calcium</keyword>
<evidence type="ECO:0000256" key="16">
    <source>
        <dbReference type="ARBA" id="ARBA00023136"/>
    </source>
</evidence>
<keyword evidence="18" id="KW-0739">Sodium transport</keyword>
<dbReference type="Pfam" id="PF16494">
    <property type="entry name" value="Na_Ca_ex_C"/>
    <property type="match status" value="1"/>
</dbReference>
<dbReference type="Pfam" id="PF03160">
    <property type="entry name" value="Calx-beta"/>
    <property type="match status" value="1"/>
</dbReference>
<dbReference type="OMA" id="PEDKHQK"/>
<evidence type="ECO:0000256" key="5">
    <source>
        <dbReference type="ARBA" id="ARBA00022475"/>
    </source>
</evidence>
<organism evidence="23 24">
    <name type="scientific">Varroa destructor</name>
    <name type="common">Honeybee mite</name>
    <dbReference type="NCBI Taxonomy" id="109461"/>
    <lineage>
        <taxon>Eukaryota</taxon>
        <taxon>Metazoa</taxon>
        <taxon>Ecdysozoa</taxon>
        <taxon>Arthropoda</taxon>
        <taxon>Chelicerata</taxon>
        <taxon>Arachnida</taxon>
        <taxon>Acari</taxon>
        <taxon>Parasitiformes</taxon>
        <taxon>Mesostigmata</taxon>
        <taxon>Gamasina</taxon>
        <taxon>Dermanyssoidea</taxon>
        <taxon>Varroidae</taxon>
        <taxon>Varroa</taxon>
    </lineage>
</organism>
<dbReference type="SMART" id="SM00237">
    <property type="entry name" value="Calx_beta"/>
    <property type="match status" value="2"/>
</dbReference>
<dbReference type="RefSeq" id="XP_022646814.1">
    <property type="nucleotide sequence ID" value="XM_022791079.1"/>
</dbReference>
<dbReference type="Pfam" id="PF01699">
    <property type="entry name" value="Na_Ca_ex"/>
    <property type="match status" value="2"/>
</dbReference>
<evidence type="ECO:0000256" key="21">
    <source>
        <dbReference type="SAM" id="Phobius"/>
    </source>
</evidence>
<dbReference type="Gene3D" id="2.60.40.2030">
    <property type="match status" value="2"/>
</dbReference>
<evidence type="ECO:0000256" key="15">
    <source>
        <dbReference type="ARBA" id="ARBA00023065"/>
    </source>
</evidence>
<feature type="transmembrane region" description="Helical" evidence="21">
    <location>
        <begin position="946"/>
        <end position="966"/>
    </location>
</feature>
<feature type="transmembrane region" description="Helical" evidence="21">
    <location>
        <begin position="75"/>
        <end position="94"/>
    </location>
</feature>
<dbReference type="InterPro" id="IPR004836">
    <property type="entry name" value="Na_Ca_Ex"/>
</dbReference>
<evidence type="ECO:0000256" key="7">
    <source>
        <dbReference type="ARBA" id="ARBA00022692"/>
    </source>
</evidence>
<evidence type="ECO:0000256" key="11">
    <source>
        <dbReference type="ARBA" id="ARBA00022837"/>
    </source>
</evidence>
<keyword evidence="14" id="KW-0915">Sodium</keyword>
<feature type="transmembrane region" description="Helical" evidence="21">
    <location>
        <begin position="352"/>
        <end position="373"/>
    </location>
</feature>
<dbReference type="PRINTS" id="PR01259">
    <property type="entry name" value="NACAEXCHNGR"/>
</dbReference>
<evidence type="ECO:0000313" key="24">
    <source>
        <dbReference type="Proteomes" id="UP000594260"/>
    </source>
</evidence>
<dbReference type="EnsemblMetazoa" id="XM_022791082">
    <property type="protein sequence ID" value="XP_022646817"/>
    <property type="gene ID" value="LOC111244234"/>
</dbReference>
<dbReference type="InterPro" id="IPR003644">
    <property type="entry name" value="Calx_beta"/>
</dbReference>
<feature type="transmembrane region" description="Helical" evidence="21">
    <location>
        <begin position="320"/>
        <end position="340"/>
    </location>
</feature>
<feature type="region of interest" description="Disordered" evidence="20">
    <location>
        <begin position="131"/>
        <end position="160"/>
    </location>
</feature>
<dbReference type="EnsemblMetazoa" id="XM_022791079">
    <property type="protein sequence ID" value="XP_022646814"/>
    <property type="gene ID" value="LOC111244234"/>
</dbReference>
<protein>
    <recommendedName>
        <fullName evidence="22">Calx-beta domain-containing protein</fullName>
    </recommendedName>
</protein>
<dbReference type="CTD" id="42481"/>
<evidence type="ECO:0000256" key="18">
    <source>
        <dbReference type="ARBA" id="ARBA00023201"/>
    </source>
</evidence>
<dbReference type="SUPFAM" id="SSF141072">
    <property type="entry name" value="CalX-like"/>
    <property type="match status" value="2"/>
</dbReference>
<feature type="domain" description="Calx-beta" evidence="22">
    <location>
        <begin position="572"/>
        <end position="672"/>
    </location>
</feature>
<dbReference type="PANTHER" id="PTHR11878:SF65">
    <property type="entry name" value="NA_CA-EXCHANGE PROTEIN, ISOFORM G"/>
    <property type="match status" value="1"/>
</dbReference>
<dbReference type="FunCoup" id="A0A7M7JET6">
    <property type="interactions" value="164"/>
</dbReference>
<dbReference type="InParanoid" id="A0A7M7JET6"/>
<feature type="transmembrane region" description="Helical" evidence="21">
    <location>
        <begin position="1023"/>
        <end position="1042"/>
    </location>
</feature>
<evidence type="ECO:0000313" key="23">
    <source>
        <dbReference type="EnsemblMetazoa" id="XP_022646818"/>
    </source>
</evidence>
<sequence length="1121" mass="123711">MTMPMGTNASVEHGVCLSRWSARASRGMSTSGGPDRPYDLNCLKGDGVDEGHLHNRFTIVPYNRNDYLLCKLPPILTLIVVLIACTTAVPTLAAPSSSNEVRIPYTSSVFSAVFASVPFSKITTTTVGSSNNRRAIADSNGSTDTESSKESSASSDDYDSIDDDPAGFWTYFLRPGFASQSDSQIKESTNATDERVPYQKGQCKDGLILPAWRPLEPLSTGDRWARGILYFLGLVYMFVGISIIADRFMAAIEVITSLEKQVTITTPDGERQLIAVRVWNETVSNLTLMALGSSAPEILLSVIEIYAENFEAGDLGPGTIVGSAAFNLFVIIAICVWAVPSPEVRRIKHLRVFAVTMTWSVFAYIWLYAILTWSSWGVIEVWEGILTLLFFPVTVGTAYAADRGLFMDKFLQSRKYRLNKRGVIVGGEGSEDEDLKSETAESQKASLEVPAITIIQPPTSNGDVQSGDDREPEDELTEEAAAFEKHRKSYIEILRNIRRKYPDALMEEIEAMAREEILNKGPKSRAYYRIQATRKLMGAGQLMRRRPSRMVLEEIRDRKSRAFSKDEIELGLSRTGQDEPPTIKIYFDPGHITCMESCGELQAVVMRDAANVDSTVCVDYKTEDGTACAGTDYEHVEGTLIFRPGEREKIISITIIDDEVFEEDEHFYIRLSNPRYSQDPHEDDWPVVLETPSICTVMILDDDHCGYFTLAETDVSISEAIGEYKMIVNRNSGARGRVLLPYKTVADTAKPGTQYEHTEGTLIFEDNEITKTITVAIIDEERYEKNLCFSLQLGEPKTEQQILEKSEEKSAEHELSKEEQIALQGLPKLGEAINCVIHIRESKEFKSTVDKLFQKTQSSLLIGTSSWKDQFIEAFKVMADDEGDDDEEGDEEEIGSLVGSGIGGKSSGARSKDSLANLPTCSDYVFHFITVFWKFIFAFVPPTDYVGGWACFTVSILMIGVLTAFVGDLASHFGCTIGLADSVTAITFVALGTSIPDTFASKVAAINDKYADSSIGNVTGSNAVNVFLGIGIAWSLAALVHWKNGTTFRVHPGNLAYSLTLFCICAAVACVVLLLRRRPEVGGELGGAMRYKLPTTVLFASLWGFYVLMSTLEAYGIVKGF</sequence>
<comment type="subcellular location">
    <subcellularLocation>
        <location evidence="1">Cell membrane</location>
        <topology evidence="1">Multi-pass membrane protein</topology>
    </subcellularLocation>
</comment>
<keyword evidence="13 21" id="KW-1133">Transmembrane helix</keyword>
<evidence type="ECO:0000256" key="8">
    <source>
        <dbReference type="ARBA" id="ARBA00022723"/>
    </source>
</evidence>
<feature type="transmembrane region" description="Helical" evidence="21">
    <location>
        <begin position="1096"/>
        <end position="1118"/>
    </location>
</feature>
<evidence type="ECO:0000256" key="6">
    <source>
        <dbReference type="ARBA" id="ARBA00022568"/>
    </source>
</evidence>
<keyword evidence="16 21" id="KW-0472">Membrane</keyword>
<evidence type="ECO:0000256" key="14">
    <source>
        <dbReference type="ARBA" id="ARBA00023053"/>
    </source>
</evidence>
<dbReference type="KEGG" id="vde:111244234"/>
<dbReference type="InterPro" id="IPR051171">
    <property type="entry name" value="CaCA"/>
</dbReference>
<keyword evidence="5" id="KW-1003">Cell membrane</keyword>
<dbReference type="InterPro" id="IPR032452">
    <property type="entry name" value="Na_Ca_Ex_C-exten"/>
</dbReference>
<dbReference type="GO" id="GO:0007154">
    <property type="term" value="P:cell communication"/>
    <property type="evidence" value="ECO:0007669"/>
    <property type="project" value="InterPro"/>
</dbReference>
<keyword evidence="7 21" id="KW-0812">Transmembrane</keyword>
<keyword evidence="6" id="KW-0109">Calcium transport</keyword>
<feature type="region of interest" description="Disordered" evidence="20">
    <location>
        <begin position="881"/>
        <end position="911"/>
    </location>
</feature>
<feature type="compositionally biased region" description="Acidic residues" evidence="20">
    <location>
        <begin position="881"/>
        <end position="894"/>
    </location>
</feature>
<dbReference type="Proteomes" id="UP000594260">
    <property type="component" value="Unplaced"/>
</dbReference>
<accession>A0A7M7JET6</accession>
<dbReference type="GO" id="GO:0030424">
    <property type="term" value="C:axon"/>
    <property type="evidence" value="ECO:0007669"/>
    <property type="project" value="TreeGrafter"/>
</dbReference>
<dbReference type="GO" id="GO:0098794">
    <property type="term" value="C:postsynapse"/>
    <property type="evidence" value="ECO:0007669"/>
    <property type="project" value="TreeGrafter"/>
</dbReference>
<dbReference type="RefSeq" id="XP_022646816.1">
    <property type="nucleotide sequence ID" value="XM_022791081.1"/>
</dbReference>
<evidence type="ECO:0000256" key="12">
    <source>
        <dbReference type="ARBA" id="ARBA00022860"/>
    </source>
</evidence>
<feature type="transmembrane region" description="Helical" evidence="21">
    <location>
        <begin position="385"/>
        <end position="406"/>
    </location>
</feature>
<evidence type="ECO:0000256" key="2">
    <source>
        <dbReference type="ARBA" id="ARBA00007489"/>
    </source>
</evidence>
<dbReference type="Gene3D" id="1.20.1420.30">
    <property type="entry name" value="NCX, central ion-binding region"/>
    <property type="match status" value="2"/>
</dbReference>
<dbReference type="RefSeq" id="XP_022646817.1">
    <property type="nucleotide sequence ID" value="XM_022791082.1"/>
</dbReference>
<feature type="domain" description="Calx-beta" evidence="22">
    <location>
        <begin position="695"/>
        <end position="794"/>
    </location>
</feature>
<dbReference type="InterPro" id="IPR044880">
    <property type="entry name" value="NCX_ion-bd_dom_sf"/>
</dbReference>
<dbReference type="OrthoDB" id="418484at2759"/>
<dbReference type="GO" id="GO:0046872">
    <property type="term" value="F:metal ion binding"/>
    <property type="evidence" value="ECO:0007669"/>
    <property type="project" value="UniProtKB-KW"/>
</dbReference>
<dbReference type="InterPro" id="IPR004837">
    <property type="entry name" value="NaCa_Exmemb"/>
</dbReference>
<evidence type="ECO:0000256" key="4">
    <source>
        <dbReference type="ARBA" id="ARBA00022449"/>
    </source>
</evidence>
<dbReference type="EnsemblMetazoa" id="XM_022791084">
    <property type="protein sequence ID" value="XP_022646819"/>
    <property type="gene ID" value="LOC111244234"/>
</dbReference>
<keyword evidence="4" id="KW-0050">Antiport</keyword>
<evidence type="ECO:0000256" key="19">
    <source>
        <dbReference type="ARBA" id="ARBA00033667"/>
    </source>
</evidence>
<keyword evidence="12" id="KW-0112">Calmodulin-binding</keyword>
<dbReference type="InterPro" id="IPR038081">
    <property type="entry name" value="CalX-like_sf"/>
</dbReference>
<dbReference type="EnsemblMetazoa" id="XM_022791081">
    <property type="protein sequence ID" value="XP_022646816"/>
    <property type="gene ID" value="LOC111244234"/>
</dbReference>
<dbReference type="RefSeq" id="XP_022646818.1">
    <property type="nucleotide sequence ID" value="XM_022791083.1"/>
</dbReference>
<dbReference type="NCBIfam" id="TIGR00845">
    <property type="entry name" value="caca"/>
    <property type="match status" value="1"/>
</dbReference>
<dbReference type="PANTHER" id="PTHR11878">
    <property type="entry name" value="SODIUM/CALCIUM EXCHANGER"/>
    <property type="match status" value="1"/>
</dbReference>
<feature type="transmembrane region" description="Helical" evidence="21">
    <location>
        <begin position="1054"/>
        <end position="1075"/>
    </location>
</feature>
<evidence type="ECO:0000256" key="9">
    <source>
        <dbReference type="ARBA" id="ARBA00022729"/>
    </source>
</evidence>
<dbReference type="AlphaFoldDB" id="A0A7M7JET6"/>
<keyword evidence="24" id="KW-1185">Reference proteome</keyword>
<keyword evidence="15" id="KW-0406">Ion transport</keyword>
<keyword evidence="8" id="KW-0479">Metal-binding</keyword>
<proteinExistence type="inferred from homology"/>
<feature type="transmembrane region" description="Helical" evidence="21">
    <location>
        <begin position="227"/>
        <end position="245"/>
    </location>
</feature>
<dbReference type="GeneID" id="111244234"/>
<keyword evidence="3" id="KW-0813">Transport</keyword>
<feature type="compositionally biased region" description="Low complexity" evidence="20">
    <location>
        <begin position="142"/>
        <end position="155"/>
    </location>
</feature>
<dbReference type="GO" id="GO:0098703">
    <property type="term" value="P:calcium ion import across plasma membrane"/>
    <property type="evidence" value="ECO:0007669"/>
    <property type="project" value="TreeGrafter"/>
</dbReference>
<dbReference type="EnsemblMetazoa" id="XM_022791083">
    <property type="protein sequence ID" value="XP_022646818"/>
    <property type="gene ID" value="LOC111244234"/>
</dbReference>
<feature type="region of interest" description="Disordered" evidence="20">
    <location>
        <begin position="456"/>
        <end position="477"/>
    </location>
</feature>
<dbReference type="GO" id="GO:0005432">
    <property type="term" value="F:calcium:sodium antiporter activity"/>
    <property type="evidence" value="ECO:0007669"/>
    <property type="project" value="InterPro"/>
</dbReference>
<comment type="similarity">
    <text evidence="2">Belongs to the Ca(2+):cation antiporter (CaCA) (TC 2.A.19) family. SLC8 subfamily.</text>
</comment>
<evidence type="ECO:0000259" key="22">
    <source>
        <dbReference type="SMART" id="SM00237"/>
    </source>
</evidence>
<reference evidence="23" key="1">
    <citation type="submission" date="2021-01" db="UniProtKB">
        <authorList>
            <consortium name="EnsemblMetazoa"/>
        </authorList>
    </citation>
    <scope>IDENTIFICATION</scope>
</reference>
<name>A0A7M7JET6_VARDE</name>
<evidence type="ECO:0000256" key="13">
    <source>
        <dbReference type="ARBA" id="ARBA00022989"/>
    </source>
</evidence>
<evidence type="ECO:0000256" key="1">
    <source>
        <dbReference type="ARBA" id="ARBA00004651"/>
    </source>
</evidence>
<evidence type="ECO:0000256" key="17">
    <source>
        <dbReference type="ARBA" id="ARBA00023180"/>
    </source>
</evidence>
<keyword evidence="10" id="KW-0677">Repeat</keyword>